<reference evidence="2 3" key="1">
    <citation type="submission" date="2011-02" db="EMBL/GenBank/DDBJ databases">
        <title>The Genome Sequence of Sphaeroforma arctica JP610.</title>
        <authorList>
            <consortium name="The Broad Institute Genome Sequencing Platform"/>
            <person name="Russ C."/>
            <person name="Cuomo C."/>
            <person name="Young S.K."/>
            <person name="Zeng Q."/>
            <person name="Gargeya S."/>
            <person name="Alvarado L."/>
            <person name="Berlin A."/>
            <person name="Chapman S.B."/>
            <person name="Chen Z."/>
            <person name="Freedman E."/>
            <person name="Gellesch M."/>
            <person name="Goldberg J."/>
            <person name="Griggs A."/>
            <person name="Gujja S."/>
            <person name="Heilman E."/>
            <person name="Heiman D."/>
            <person name="Howarth C."/>
            <person name="Mehta T."/>
            <person name="Neiman D."/>
            <person name="Pearson M."/>
            <person name="Roberts A."/>
            <person name="Saif S."/>
            <person name="Shea T."/>
            <person name="Shenoy N."/>
            <person name="Sisk P."/>
            <person name="Stolte C."/>
            <person name="Sykes S."/>
            <person name="White J."/>
            <person name="Yandava C."/>
            <person name="Burger G."/>
            <person name="Gray M.W."/>
            <person name="Holland P.W.H."/>
            <person name="King N."/>
            <person name="Lang F.B.F."/>
            <person name="Roger A.J."/>
            <person name="Ruiz-Trillo I."/>
            <person name="Haas B."/>
            <person name="Nusbaum C."/>
            <person name="Birren B."/>
        </authorList>
    </citation>
    <scope>NUCLEOTIDE SEQUENCE [LARGE SCALE GENOMIC DNA]</scope>
    <source>
        <strain evidence="2 3">JP610</strain>
    </source>
</reference>
<proteinExistence type="predicted"/>
<keyword evidence="3" id="KW-1185">Reference proteome</keyword>
<gene>
    <name evidence="2" type="ORF">SARC_00645</name>
</gene>
<dbReference type="EMBL" id="KQ241618">
    <property type="protein sequence ID" value="KNC87209.1"/>
    <property type="molecule type" value="Genomic_DNA"/>
</dbReference>
<evidence type="ECO:0000313" key="3">
    <source>
        <dbReference type="Proteomes" id="UP000054560"/>
    </source>
</evidence>
<dbReference type="Gene3D" id="1.10.246.120">
    <property type="match status" value="1"/>
</dbReference>
<evidence type="ECO:0000313" key="2">
    <source>
        <dbReference type="EMBL" id="KNC87209.1"/>
    </source>
</evidence>
<name>A0A0L0GE85_9EUKA</name>
<evidence type="ECO:0000256" key="1">
    <source>
        <dbReference type="SAM" id="MobiDB-lite"/>
    </source>
</evidence>
<dbReference type="RefSeq" id="XP_014161111.1">
    <property type="nucleotide sequence ID" value="XM_014305636.1"/>
</dbReference>
<organism evidence="2 3">
    <name type="scientific">Sphaeroforma arctica JP610</name>
    <dbReference type="NCBI Taxonomy" id="667725"/>
    <lineage>
        <taxon>Eukaryota</taxon>
        <taxon>Ichthyosporea</taxon>
        <taxon>Ichthyophonida</taxon>
        <taxon>Sphaeroforma</taxon>
    </lineage>
</organism>
<accession>A0A0L0GE85</accession>
<dbReference type="STRING" id="667725.A0A0L0GE85"/>
<feature type="region of interest" description="Disordered" evidence="1">
    <location>
        <begin position="273"/>
        <end position="314"/>
    </location>
</feature>
<dbReference type="Proteomes" id="UP000054560">
    <property type="component" value="Unassembled WGS sequence"/>
</dbReference>
<protein>
    <submittedName>
        <fullName evidence="2">Uncharacterized protein</fullName>
    </submittedName>
</protein>
<dbReference type="AlphaFoldDB" id="A0A0L0GE85"/>
<dbReference type="GeneID" id="25901149"/>
<feature type="compositionally biased region" description="Polar residues" evidence="1">
    <location>
        <begin position="206"/>
        <end position="216"/>
    </location>
</feature>
<feature type="region of interest" description="Disordered" evidence="1">
    <location>
        <begin position="201"/>
        <end position="232"/>
    </location>
</feature>
<sequence length="412" mass="45125">MAVPLDREANFLAFEKKNNRLMAALRQPEYADVMEFIRARRATVIAPQNETLKEIPMNRSFIETHVIDCFTSEGDNTADNATTDESAEEQKLDAFVSVNGVRGVFTTPEKEALHVLAGPPSDPEEVVAVVTDTASRFAPGSVLSSYVANTRDTSDDVYVLRHTQVTIGDVNADFMIISRPLTFEKCPWEIDEFGAGMLLPTDSHLSDSTQGDSQSVPAIETPPPSYATQAHTGATAGGDLISFDDTNSSIASAGMEHPTASAASELSAVPVTGDAGKAVRPLSRGSSITDGRDGGKDSRRKRESSLSSFKESMRDPSCHGFVRMIRAFCDDMETHPPTIVDMQSRYIAFTVTMEEKFSTHPLFKDSMESTMESLEKPPEDEEIDTWLGRRIDMLTFLTPENLGMDKKFGTNN</sequence>